<reference evidence="4 5" key="1">
    <citation type="submission" date="2018-09" db="EMBL/GenBank/DDBJ databases">
        <title>A high-quality reference genome of wild soybean provides a powerful tool to mine soybean genomes.</title>
        <authorList>
            <person name="Xie M."/>
            <person name="Chung C.Y.L."/>
            <person name="Li M.-W."/>
            <person name="Wong F.-L."/>
            <person name="Chan T.-F."/>
            <person name="Lam H.-M."/>
        </authorList>
    </citation>
    <scope>NUCLEOTIDE SEQUENCE [LARGE SCALE GENOMIC DNA]</scope>
    <source>
        <strain evidence="5">cv. W05</strain>
        <tissue evidence="4">Hypocotyl of etiolated seedlings</tissue>
    </source>
</reference>
<evidence type="ECO:0000256" key="1">
    <source>
        <dbReference type="PROSITE-ProRule" id="PRU00176"/>
    </source>
</evidence>
<name>A0A445I431_GLYSO</name>
<dbReference type="Proteomes" id="UP000289340">
    <property type="component" value="Chromosome 11"/>
</dbReference>
<accession>A0A445I431</accession>
<evidence type="ECO:0000259" key="3">
    <source>
        <dbReference type="PROSITE" id="PS50102"/>
    </source>
</evidence>
<dbReference type="PANTHER" id="PTHR34427">
    <property type="entry name" value="DUF4283 DOMAIN PROTEIN"/>
    <property type="match status" value="1"/>
</dbReference>
<dbReference type="InterPro" id="IPR012677">
    <property type="entry name" value="Nucleotide-bd_a/b_plait_sf"/>
</dbReference>
<evidence type="ECO:0000313" key="4">
    <source>
        <dbReference type="EMBL" id="RZB80860.1"/>
    </source>
</evidence>
<dbReference type="InterPro" id="IPR035979">
    <property type="entry name" value="RBD_domain_sf"/>
</dbReference>
<comment type="caution">
    <text evidence="4">The sequence shown here is derived from an EMBL/GenBank/DDBJ whole genome shotgun (WGS) entry which is preliminary data.</text>
</comment>
<dbReference type="PANTHER" id="PTHR34427:SF5">
    <property type="entry name" value="DUF4283 DOMAIN-CONTAINING PROTEIN"/>
    <property type="match status" value="1"/>
</dbReference>
<protein>
    <recommendedName>
        <fullName evidence="3">RRM domain-containing protein</fullName>
    </recommendedName>
</protein>
<evidence type="ECO:0000313" key="5">
    <source>
        <dbReference type="Proteomes" id="UP000289340"/>
    </source>
</evidence>
<dbReference type="InterPro" id="IPR000504">
    <property type="entry name" value="RRM_dom"/>
</dbReference>
<feature type="compositionally biased region" description="Polar residues" evidence="2">
    <location>
        <begin position="477"/>
        <end position="488"/>
    </location>
</feature>
<feature type="compositionally biased region" description="Polar residues" evidence="2">
    <location>
        <begin position="622"/>
        <end position="631"/>
    </location>
</feature>
<dbReference type="CDD" id="cd00590">
    <property type="entry name" value="RRM_SF"/>
    <property type="match status" value="1"/>
</dbReference>
<dbReference type="AlphaFoldDB" id="A0A445I431"/>
<dbReference type="Pfam" id="PF00076">
    <property type="entry name" value="RRM_1"/>
    <property type="match status" value="1"/>
</dbReference>
<dbReference type="PROSITE" id="PS50102">
    <property type="entry name" value="RRM"/>
    <property type="match status" value="1"/>
</dbReference>
<feature type="region of interest" description="Disordered" evidence="2">
    <location>
        <begin position="458"/>
        <end position="500"/>
    </location>
</feature>
<feature type="domain" description="RRM" evidence="3">
    <location>
        <begin position="72"/>
        <end position="149"/>
    </location>
</feature>
<dbReference type="SUPFAM" id="SSF54928">
    <property type="entry name" value="RNA-binding domain, RBD"/>
    <property type="match status" value="1"/>
</dbReference>
<evidence type="ECO:0000256" key="2">
    <source>
        <dbReference type="SAM" id="MobiDB-lite"/>
    </source>
</evidence>
<feature type="region of interest" description="Disordered" evidence="2">
    <location>
        <begin position="615"/>
        <end position="641"/>
    </location>
</feature>
<dbReference type="Gene3D" id="3.30.70.330">
    <property type="match status" value="1"/>
</dbReference>
<dbReference type="EMBL" id="QZWG01000011">
    <property type="protein sequence ID" value="RZB80860.1"/>
    <property type="molecule type" value="Genomic_DNA"/>
</dbReference>
<organism evidence="4 5">
    <name type="scientific">Glycine soja</name>
    <name type="common">Wild soybean</name>
    <dbReference type="NCBI Taxonomy" id="3848"/>
    <lineage>
        <taxon>Eukaryota</taxon>
        <taxon>Viridiplantae</taxon>
        <taxon>Streptophyta</taxon>
        <taxon>Embryophyta</taxon>
        <taxon>Tracheophyta</taxon>
        <taxon>Spermatophyta</taxon>
        <taxon>Magnoliopsida</taxon>
        <taxon>eudicotyledons</taxon>
        <taxon>Gunneridae</taxon>
        <taxon>Pentapetalae</taxon>
        <taxon>rosids</taxon>
        <taxon>fabids</taxon>
        <taxon>Fabales</taxon>
        <taxon>Fabaceae</taxon>
        <taxon>Papilionoideae</taxon>
        <taxon>50 kb inversion clade</taxon>
        <taxon>NPAAA clade</taxon>
        <taxon>indigoferoid/millettioid clade</taxon>
        <taxon>Phaseoleae</taxon>
        <taxon>Glycine</taxon>
        <taxon>Glycine subgen. Soja</taxon>
    </lineage>
</organism>
<gene>
    <name evidence="4" type="ORF">D0Y65_030544</name>
</gene>
<sequence>MSSPTTMANFCSAVIPSDRFSKEAQPKDGEYEWTTVRYRKRRHLRTQSQDVEGRLPENKYHRRNWRDALDITSFYFTRFPEEVTQAELWNHFRQWGEVKEIFLPKRRNKEGRRYGFVRLKGVEDKRRVERDLDNSFIRGLKLHVNIPKYGRGKTAKEPTIIKRVHKEVAMADNIRMEEASRRAAGNKPTHRTYAEVLSSPINRGNHSNRAANHCPSNRRSCSSLTLDISDDDKLRYENVWVGRLKKLEIFERLEEEMAWHLGPGVSAKYLGDDMTLLLGLSDTRAAAIIRDETEQGSSLFYSMVKWNPQLRTDNRLVWLRCWGIPIVAWKMENFRKLVAPVGDLVDVDDDIEHMQRLDRARILIRTPWPPLIQHEVAVHIEGENHRVFMVEENGGAESIGDRYVRSDWGSSDEILSDEADTATFQSWSNVALPMPGAGAPAVEGEHVADCHDTPLALLPTGHANLDGPVGNDRTDNEPASTFSSNSKTSPKRKDFESAKGQISAYPVGFDENAVDRGEKCDKVSETSNQLTTPLIQASAILPVESVADPMVSHIMDSNYDQTGPHTPHYIYSQPHTMQHLGPCPLTTPEAQVKVYDKHKEQQQELQVYSRRRGCKKKIAQQDGPTDESNVVPQRENEDSTDKQCELIYQMGLTLQGDIKQIKGLMEDMEKRDNMLATEMGENIFNHDNTII</sequence>
<keyword evidence="5" id="KW-1185">Reference proteome</keyword>
<dbReference type="GO" id="GO:0003723">
    <property type="term" value="F:RNA binding"/>
    <property type="evidence" value="ECO:0007669"/>
    <property type="project" value="UniProtKB-UniRule"/>
</dbReference>
<dbReference type="SMART" id="SM00360">
    <property type="entry name" value="RRM"/>
    <property type="match status" value="1"/>
</dbReference>
<keyword evidence="1" id="KW-0694">RNA-binding</keyword>
<proteinExistence type="predicted"/>